<feature type="region of interest" description="Disordered" evidence="1">
    <location>
        <begin position="1"/>
        <end position="41"/>
    </location>
</feature>
<evidence type="ECO:0000313" key="2">
    <source>
        <dbReference type="EMBL" id="OCT84460.1"/>
    </source>
</evidence>
<name>A0A974D4H5_XENLA</name>
<organism evidence="2 3">
    <name type="scientific">Xenopus laevis</name>
    <name type="common">African clawed frog</name>
    <dbReference type="NCBI Taxonomy" id="8355"/>
    <lineage>
        <taxon>Eukaryota</taxon>
        <taxon>Metazoa</taxon>
        <taxon>Chordata</taxon>
        <taxon>Craniata</taxon>
        <taxon>Vertebrata</taxon>
        <taxon>Euteleostomi</taxon>
        <taxon>Amphibia</taxon>
        <taxon>Batrachia</taxon>
        <taxon>Anura</taxon>
        <taxon>Pipoidea</taxon>
        <taxon>Pipidae</taxon>
        <taxon>Xenopodinae</taxon>
        <taxon>Xenopus</taxon>
        <taxon>Xenopus</taxon>
    </lineage>
</organism>
<dbReference type="EMBL" id="CM004472">
    <property type="protein sequence ID" value="OCT84460.1"/>
    <property type="molecule type" value="Genomic_DNA"/>
</dbReference>
<dbReference type="Proteomes" id="UP000694892">
    <property type="component" value="Chromosome 4L"/>
</dbReference>
<dbReference type="AlphaFoldDB" id="A0A974D4H5"/>
<sequence length="77" mass="8763">MTEEQVRRTQSEPERPVHSAADDKTSRNNPKRHMGAVHNVGQPGYSQLVHHIAKYINIKINRSHLSRRVGLCVVVAR</sequence>
<feature type="compositionally biased region" description="Basic and acidic residues" evidence="1">
    <location>
        <begin position="1"/>
        <end position="26"/>
    </location>
</feature>
<gene>
    <name evidence="2" type="ORF">XELAEV_18022613mg</name>
</gene>
<evidence type="ECO:0000313" key="3">
    <source>
        <dbReference type="Proteomes" id="UP000694892"/>
    </source>
</evidence>
<accession>A0A974D4H5</accession>
<proteinExistence type="predicted"/>
<protein>
    <submittedName>
        <fullName evidence="2">Uncharacterized protein</fullName>
    </submittedName>
</protein>
<reference evidence="3" key="1">
    <citation type="journal article" date="2016" name="Nature">
        <title>Genome evolution in the allotetraploid frog Xenopus laevis.</title>
        <authorList>
            <person name="Session A.M."/>
            <person name="Uno Y."/>
            <person name="Kwon T."/>
            <person name="Chapman J.A."/>
            <person name="Toyoda A."/>
            <person name="Takahashi S."/>
            <person name="Fukui A."/>
            <person name="Hikosaka A."/>
            <person name="Suzuki A."/>
            <person name="Kondo M."/>
            <person name="van Heeringen S.J."/>
            <person name="Quigley I."/>
            <person name="Heinz S."/>
            <person name="Ogino H."/>
            <person name="Ochi H."/>
            <person name="Hellsten U."/>
            <person name="Lyons J.B."/>
            <person name="Simakov O."/>
            <person name="Putnam N."/>
            <person name="Stites J."/>
            <person name="Kuroki Y."/>
            <person name="Tanaka T."/>
            <person name="Michiue T."/>
            <person name="Watanabe M."/>
            <person name="Bogdanovic O."/>
            <person name="Lister R."/>
            <person name="Georgiou G."/>
            <person name="Paranjpe S.S."/>
            <person name="van Kruijsbergen I."/>
            <person name="Shu S."/>
            <person name="Carlson J."/>
            <person name="Kinoshita T."/>
            <person name="Ohta Y."/>
            <person name="Mawaribuchi S."/>
            <person name="Jenkins J."/>
            <person name="Grimwood J."/>
            <person name="Schmutz J."/>
            <person name="Mitros T."/>
            <person name="Mozaffari S.V."/>
            <person name="Suzuki Y."/>
            <person name="Haramoto Y."/>
            <person name="Yamamoto T.S."/>
            <person name="Takagi C."/>
            <person name="Heald R."/>
            <person name="Miller K."/>
            <person name="Haudenschild C."/>
            <person name="Kitzman J."/>
            <person name="Nakayama T."/>
            <person name="Izutsu Y."/>
            <person name="Robert J."/>
            <person name="Fortriede J."/>
            <person name="Burns K."/>
            <person name="Lotay V."/>
            <person name="Karimi K."/>
            <person name="Yasuoka Y."/>
            <person name="Dichmann D.S."/>
            <person name="Flajnik M.F."/>
            <person name="Houston D.W."/>
            <person name="Shendure J."/>
            <person name="DuPasquier L."/>
            <person name="Vize P.D."/>
            <person name="Zorn A.M."/>
            <person name="Ito M."/>
            <person name="Marcotte E.M."/>
            <person name="Wallingford J.B."/>
            <person name="Ito Y."/>
            <person name="Asashima M."/>
            <person name="Ueno N."/>
            <person name="Matsuda Y."/>
            <person name="Veenstra G.J."/>
            <person name="Fujiyama A."/>
            <person name="Harland R.M."/>
            <person name="Taira M."/>
            <person name="Rokhsar D.S."/>
        </authorList>
    </citation>
    <scope>NUCLEOTIDE SEQUENCE [LARGE SCALE GENOMIC DNA]</scope>
    <source>
        <strain evidence="3">J</strain>
    </source>
</reference>
<evidence type="ECO:0000256" key="1">
    <source>
        <dbReference type="SAM" id="MobiDB-lite"/>
    </source>
</evidence>